<protein>
    <submittedName>
        <fullName evidence="2">DUF4331 domain-containing protein</fullName>
    </submittedName>
</protein>
<sequence length="466" mass="49513">MKPLTLSVAVAAATALLAASALVGASSHREAPLITKVPKVDGTDFYMFRSYESGRAGYVTFLANYQPLQDAYGGPNYFLLDSHAVYAIHVDNNGDALPDISFEFEFRNKFKNLAVPVNGVDVAVPLSNIGSFSTPASAGSGPRNVVESYTVRVSDGGGRNRGKLASNLSSPGGGQKTFLKPFDNIGEKSIPNYARYAQAHIHDIGLPGCADRGRVFVGQRRDGFAVNLGRVFDLINLNPVGAPDSTASTIQDKNVTTIALEVPISCLTKADPIIGAWTTADLPFNGTRKQVSRLSAPLVNEVVIGLPDKDKFNASQPKDDGQFATYVTNPTLPELVEILFPGVKAPNRFPRTDLVAAFLTGIEGLNKPARVTPAEMMRLNTSIPPKAAAAQSNLGVLGGDTAGFPNGRRPGDDVVDIELRVAMGVLLSEADAPSGQLPYNDNVTVKATDFRNAFPYLNTPVPGARN</sequence>
<comment type="caution">
    <text evidence="2">The sequence shown here is derived from an EMBL/GenBank/DDBJ whole genome shotgun (WGS) entry which is preliminary data.</text>
</comment>
<feature type="chain" id="PRO_5045549479" evidence="1">
    <location>
        <begin position="26"/>
        <end position="466"/>
    </location>
</feature>
<evidence type="ECO:0000256" key="1">
    <source>
        <dbReference type="SAM" id="SignalP"/>
    </source>
</evidence>
<organism evidence="2 3">
    <name type="scientific">Luteimonas vadosa</name>
    <dbReference type="NCBI Taxonomy" id="1165507"/>
    <lineage>
        <taxon>Bacteria</taxon>
        <taxon>Pseudomonadati</taxon>
        <taxon>Pseudomonadota</taxon>
        <taxon>Gammaproteobacteria</taxon>
        <taxon>Lysobacterales</taxon>
        <taxon>Lysobacteraceae</taxon>
        <taxon>Luteimonas</taxon>
    </lineage>
</organism>
<keyword evidence="1" id="KW-0732">Signal</keyword>
<keyword evidence="3" id="KW-1185">Reference proteome</keyword>
<reference evidence="3" key="1">
    <citation type="journal article" date="2019" name="Int. J. Syst. Evol. Microbiol.">
        <title>The Global Catalogue of Microorganisms (GCM) 10K type strain sequencing project: providing services to taxonomists for standard genome sequencing and annotation.</title>
        <authorList>
            <consortium name="The Broad Institute Genomics Platform"/>
            <consortium name="The Broad Institute Genome Sequencing Center for Infectious Disease"/>
            <person name="Wu L."/>
            <person name="Ma J."/>
        </authorList>
    </citation>
    <scope>NUCLEOTIDE SEQUENCE [LARGE SCALE GENOMIC DNA]</scope>
    <source>
        <strain evidence="3">JCM 18392</strain>
    </source>
</reference>
<gene>
    <name evidence="2" type="ORF">GCM10023332_19960</name>
</gene>
<dbReference type="RefSeq" id="WP_345295333.1">
    <property type="nucleotide sequence ID" value="NZ_BAABJY010000002.1"/>
</dbReference>
<evidence type="ECO:0000313" key="3">
    <source>
        <dbReference type="Proteomes" id="UP001501323"/>
    </source>
</evidence>
<dbReference type="Pfam" id="PF14224">
    <property type="entry name" value="DUF4331"/>
    <property type="match status" value="1"/>
</dbReference>
<evidence type="ECO:0000313" key="2">
    <source>
        <dbReference type="EMBL" id="GAA4867600.1"/>
    </source>
</evidence>
<dbReference type="EMBL" id="BAABJY010000002">
    <property type="protein sequence ID" value="GAA4867600.1"/>
    <property type="molecule type" value="Genomic_DNA"/>
</dbReference>
<proteinExistence type="predicted"/>
<dbReference type="Proteomes" id="UP001501323">
    <property type="component" value="Unassembled WGS sequence"/>
</dbReference>
<name>A0ABP9E2Q8_9GAMM</name>
<dbReference type="InterPro" id="IPR025566">
    <property type="entry name" value="DUF4331"/>
</dbReference>
<feature type="signal peptide" evidence="1">
    <location>
        <begin position="1"/>
        <end position="25"/>
    </location>
</feature>
<accession>A0ABP9E2Q8</accession>